<dbReference type="EMBL" id="JAAILW010000022">
    <property type="protein sequence ID" value="NSC27903.1"/>
    <property type="molecule type" value="Genomic_DNA"/>
</dbReference>
<evidence type="ECO:0000313" key="3">
    <source>
        <dbReference type="EMBL" id="MCC2746493.1"/>
    </source>
</evidence>
<reference evidence="4" key="2">
    <citation type="journal article" date="2020" name="Cell Host Microbe">
        <title>Functional and Genomic Variation between Human-Derived Isolates of Lachnospiraceae Reveals Inter- and Intra-Species Diversity.</title>
        <authorList>
            <person name="Sorbara M.T."/>
            <person name="Littmann E.R."/>
            <person name="Fontana E."/>
            <person name="Moody T.U."/>
            <person name="Kohout C.E."/>
            <person name="Gjonbalaj M."/>
            <person name="Eaton V."/>
            <person name="Seok R."/>
            <person name="Leiner I.M."/>
            <person name="Pamer E.G."/>
        </authorList>
    </citation>
    <scope>NUCLEOTIDE SEQUENCE</scope>
    <source>
        <strain evidence="4">MSK.17.79</strain>
    </source>
</reference>
<accession>A0A413DLD8</accession>
<sequence length="147" mass="17230">MAKKYDRNKYQNLKNQKASNEHQQEVCQLEINEIDAKIDRLRDAYNTLDDAKEAIDDINKNQKNMISSDLYQSLWTGSRAQYFYDLCESGDLYTSYDGYVSNIDDAEDAINWEINALNERKNEKYGILSGLVNAWDDLCTRIRNFFN</sequence>
<dbReference type="EMBL" id="QSKC01000016">
    <property type="protein sequence ID" value="RHE31107.1"/>
    <property type="molecule type" value="Genomic_DNA"/>
</dbReference>
<reference evidence="9 10" key="1">
    <citation type="submission" date="2018-08" db="EMBL/GenBank/DDBJ databases">
        <title>A genome reference for cultivated species of the human gut microbiota.</title>
        <authorList>
            <person name="Zou Y."/>
            <person name="Xue W."/>
            <person name="Luo G."/>
        </authorList>
    </citation>
    <scope>NUCLEOTIDE SEQUENCE [LARGE SCALE GENOMIC DNA]</scope>
    <source>
        <strain evidence="5 10">AF06-19</strain>
        <strain evidence="8 9">AM26-2LB</strain>
        <strain evidence="7 11">AM29-10</strain>
        <strain evidence="6 12">AM42-17AT</strain>
    </source>
</reference>
<name>A0A413DLD8_9FIRM</name>
<evidence type="ECO:0000256" key="2">
    <source>
        <dbReference type="SAM" id="MobiDB-lite"/>
    </source>
</evidence>
<feature type="coiled-coil region" evidence="1">
    <location>
        <begin position="31"/>
        <end position="61"/>
    </location>
</feature>
<dbReference type="Proteomes" id="UP001193670">
    <property type="component" value="Unassembled WGS sequence"/>
</dbReference>
<gene>
    <name evidence="8" type="ORF">DW703_11835</name>
    <name evidence="7" type="ORF">DW753_11865</name>
    <name evidence="6" type="ORF">DW912_15560</name>
    <name evidence="5" type="ORF">DWV45_08525</name>
    <name evidence="4" type="ORF">G4319_11215</name>
    <name evidence="3" type="ORF">LK487_05510</name>
</gene>
<dbReference type="EMBL" id="QSKY01000018">
    <property type="protein sequence ID" value="RHF02113.1"/>
    <property type="molecule type" value="Genomic_DNA"/>
</dbReference>
<evidence type="ECO:0000313" key="4">
    <source>
        <dbReference type="EMBL" id="NSC27903.1"/>
    </source>
</evidence>
<reference evidence="4" key="3">
    <citation type="submission" date="2020-02" db="EMBL/GenBank/DDBJ databases">
        <authorList>
            <person name="Littmann E."/>
            <person name="Sorbara M."/>
        </authorList>
    </citation>
    <scope>NUCLEOTIDE SEQUENCE</scope>
    <source>
        <strain evidence="4">MSK.17.79</strain>
    </source>
</reference>
<evidence type="ECO:0000313" key="9">
    <source>
        <dbReference type="Proteomes" id="UP000283501"/>
    </source>
</evidence>
<dbReference type="EMBL" id="JAJFBX010000006">
    <property type="protein sequence ID" value="MCC2746493.1"/>
    <property type="molecule type" value="Genomic_DNA"/>
</dbReference>
<dbReference type="Proteomes" id="UP000283501">
    <property type="component" value="Unassembled WGS sequence"/>
</dbReference>
<proteinExistence type="predicted"/>
<dbReference type="Proteomes" id="UP000285290">
    <property type="component" value="Unassembled WGS sequence"/>
</dbReference>
<dbReference type="AlphaFoldDB" id="A0A413DLD8"/>
<evidence type="ECO:0000313" key="6">
    <source>
        <dbReference type="EMBL" id="RHA88449.1"/>
    </source>
</evidence>
<reference evidence="3" key="4">
    <citation type="submission" date="2021-10" db="EMBL/GenBank/DDBJ databases">
        <title>Collection of gut derived symbiotic bacterial strains cultured from healthy donors.</title>
        <authorList>
            <person name="Lin H."/>
            <person name="Littmann E."/>
            <person name="Claire K."/>
            <person name="Pamer E."/>
        </authorList>
    </citation>
    <scope>NUCLEOTIDE SEQUENCE</scope>
    <source>
        <strain evidence="3">MSK.22.92</strain>
    </source>
</reference>
<dbReference type="RefSeq" id="WP_117997913.1">
    <property type="nucleotide sequence ID" value="NZ_CP100127.1"/>
</dbReference>
<evidence type="ECO:0000313" key="8">
    <source>
        <dbReference type="EMBL" id="RHF02113.1"/>
    </source>
</evidence>
<dbReference type="Proteomes" id="UP000283683">
    <property type="component" value="Unassembled WGS sequence"/>
</dbReference>
<evidence type="ECO:0000313" key="10">
    <source>
        <dbReference type="Proteomes" id="UP000283683"/>
    </source>
</evidence>
<dbReference type="EMBL" id="QSFZ01000025">
    <property type="protein sequence ID" value="RHA88449.1"/>
    <property type="molecule type" value="Genomic_DNA"/>
</dbReference>
<evidence type="ECO:0000313" key="5">
    <source>
        <dbReference type="EMBL" id="RGW87022.1"/>
    </source>
</evidence>
<dbReference type="Proteomes" id="UP001197847">
    <property type="component" value="Unassembled WGS sequence"/>
</dbReference>
<dbReference type="Proteomes" id="UP000286220">
    <property type="component" value="Unassembled WGS sequence"/>
</dbReference>
<evidence type="ECO:0000256" key="1">
    <source>
        <dbReference type="SAM" id="Coils"/>
    </source>
</evidence>
<evidence type="ECO:0000313" key="11">
    <source>
        <dbReference type="Proteomes" id="UP000285290"/>
    </source>
</evidence>
<organism evidence="5 10">
    <name type="scientific">Agathobacter rectalis</name>
    <dbReference type="NCBI Taxonomy" id="39491"/>
    <lineage>
        <taxon>Bacteria</taxon>
        <taxon>Bacillati</taxon>
        <taxon>Bacillota</taxon>
        <taxon>Clostridia</taxon>
        <taxon>Lachnospirales</taxon>
        <taxon>Lachnospiraceae</taxon>
        <taxon>Agathobacter</taxon>
    </lineage>
</organism>
<keyword evidence="1" id="KW-0175">Coiled coil</keyword>
<evidence type="ECO:0000313" key="12">
    <source>
        <dbReference type="Proteomes" id="UP000286220"/>
    </source>
</evidence>
<dbReference type="EMBL" id="QSAZ01000007">
    <property type="protein sequence ID" value="RGW87022.1"/>
    <property type="molecule type" value="Genomic_DNA"/>
</dbReference>
<evidence type="ECO:0000313" key="7">
    <source>
        <dbReference type="EMBL" id="RHE31107.1"/>
    </source>
</evidence>
<comment type="caution">
    <text evidence="5">The sequence shown here is derived from an EMBL/GenBank/DDBJ whole genome shotgun (WGS) entry which is preliminary data.</text>
</comment>
<protein>
    <submittedName>
        <fullName evidence="5">DUF5082 domain-containing protein</fullName>
    </submittedName>
</protein>
<feature type="region of interest" description="Disordered" evidence="2">
    <location>
        <begin position="1"/>
        <end position="22"/>
    </location>
</feature>